<evidence type="ECO:0000259" key="2">
    <source>
        <dbReference type="Pfam" id="PF12973"/>
    </source>
</evidence>
<dbReference type="Gene3D" id="2.60.120.10">
    <property type="entry name" value="Jelly Rolls"/>
    <property type="match status" value="1"/>
</dbReference>
<protein>
    <submittedName>
        <fullName evidence="3">Transcriptional regulator</fullName>
    </submittedName>
</protein>
<keyword evidence="4" id="KW-1185">Reference proteome</keyword>
<dbReference type="InterPro" id="IPR041916">
    <property type="entry name" value="Anti_sigma_zinc_sf"/>
</dbReference>
<comment type="caution">
    <text evidence="3">The sequence shown here is derived from an EMBL/GenBank/DDBJ whole genome shotgun (WGS) entry which is preliminary data.</text>
</comment>
<evidence type="ECO:0000256" key="1">
    <source>
        <dbReference type="SAM" id="MobiDB-lite"/>
    </source>
</evidence>
<gene>
    <name evidence="3" type="ORF">VE26_16115</name>
</gene>
<name>A0A0F5FHR5_9HYPH</name>
<feature type="region of interest" description="Disordered" evidence="1">
    <location>
        <begin position="71"/>
        <end position="96"/>
    </location>
</feature>
<dbReference type="InterPro" id="IPR011051">
    <property type="entry name" value="RmlC_Cupin_sf"/>
</dbReference>
<dbReference type="AlphaFoldDB" id="A0A0F5FHR5"/>
<proteinExistence type="predicted"/>
<dbReference type="InterPro" id="IPR014710">
    <property type="entry name" value="RmlC-like_jellyroll"/>
</dbReference>
<dbReference type="RefSeq" id="WP_046106124.1">
    <property type="nucleotide sequence ID" value="NZ_JZEY01000061.1"/>
</dbReference>
<dbReference type="SUPFAM" id="SSF51182">
    <property type="entry name" value="RmlC-like cupins"/>
    <property type="match status" value="1"/>
</dbReference>
<feature type="domain" description="ChrR-like cupin" evidence="2">
    <location>
        <begin position="103"/>
        <end position="195"/>
    </location>
</feature>
<dbReference type="PATRIC" id="fig|429727.3.peg.3299"/>
<dbReference type="EMBL" id="JZEY01000061">
    <property type="protein sequence ID" value="KKB08095.1"/>
    <property type="molecule type" value="Genomic_DNA"/>
</dbReference>
<dbReference type="Gene3D" id="1.10.10.1320">
    <property type="entry name" value="Anti-sigma factor, zinc-finger domain"/>
    <property type="match status" value="1"/>
</dbReference>
<dbReference type="InterPro" id="IPR012807">
    <property type="entry name" value="Anti-sigma_ChrR"/>
</dbReference>
<sequence length="217" mass="23557">MSVKHHISEELLLDYASGNLAEGWSLAVATHLAMCPPCRKRLDLVEAAAGVLVDALEPVQGPADAWDQLKSRLGEAPAPSRADTRPRRSMASSELPEPLRSYVGNLADIKWRNIGAGHQCMIKIDDGETQARLLKIPAGKPVPEHSHGGRELTLVLKGSFHDEVDHFGPGDLEEADGELTHQPIAGTDEDCICLAITDAPLKFRSRLVRLVQPLFGI</sequence>
<reference evidence="3 4" key="1">
    <citation type="submission" date="2015-03" db="EMBL/GenBank/DDBJ databases">
        <authorList>
            <person name="Hassan Y."/>
            <person name="Lepp D."/>
            <person name="Li X.-Z."/>
            <person name="Zhou T."/>
        </authorList>
    </citation>
    <scope>NUCLEOTIDE SEQUENCE [LARGE SCALE GENOMIC DNA]</scope>
    <source>
        <strain evidence="3 4">IPL18</strain>
    </source>
</reference>
<organism evidence="3 4">
    <name type="scientific">Devosia chinhatensis</name>
    <dbReference type="NCBI Taxonomy" id="429727"/>
    <lineage>
        <taxon>Bacteria</taxon>
        <taxon>Pseudomonadati</taxon>
        <taxon>Pseudomonadota</taxon>
        <taxon>Alphaproteobacteria</taxon>
        <taxon>Hyphomicrobiales</taxon>
        <taxon>Devosiaceae</taxon>
        <taxon>Devosia</taxon>
    </lineage>
</organism>
<dbReference type="CDD" id="cd20301">
    <property type="entry name" value="cupin_ChrR"/>
    <property type="match status" value="1"/>
</dbReference>
<dbReference type="InterPro" id="IPR025979">
    <property type="entry name" value="ChrR-like_cupin_dom"/>
</dbReference>
<dbReference type="Pfam" id="PF12973">
    <property type="entry name" value="Cupin_7"/>
    <property type="match status" value="1"/>
</dbReference>
<dbReference type="STRING" id="429727.VE26_16115"/>
<accession>A0A0F5FHR5</accession>
<dbReference type="Proteomes" id="UP000033649">
    <property type="component" value="Unassembled WGS sequence"/>
</dbReference>
<evidence type="ECO:0000313" key="3">
    <source>
        <dbReference type="EMBL" id="KKB08095.1"/>
    </source>
</evidence>
<evidence type="ECO:0000313" key="4">
    <source>
        <dbReference type="Proteomes" id="UP000033649"/>
    </source>
</evidence>
<dbReference type="OrthoDB" id="2988517at2"/>
<dbReference type="NCBIfam" id="TIGR02451">
    <property type="entry name" value="anti_sig_ChrR"/>
    <property type="match status" value="1"/>
</dbReference>